<dbReference type="Proteomes" id="UP001189429">
    <property type="component" value="Unassembled WGS sequence"/>
</dbReference>
<evidence type="ECO:0000259" key="2">
    <source>
        <dbReference type="PROSITE" id="PS50222"/>
    </source>
</evidence>
<feature type="domain" description="EF-hand" evidence="2">
    <location>
        <begin position="222"/>
        <end position="257"/>
    </location>
</feature>
<name>A0ABN9V9U3_9DINO</name>
<sequence length="347" mass="38271">MSSMQNVRIKQVRTARAMWHLRDMSLALLMMPEEEYAKRLANIGDSDRALLLEVTKNIKNVIFGQQESSRWASQRLIPGREHEVWDHGRRVLGFLEASKSGRLQERLEQSMRFRERLLHLALEISKSGRAPSSRVSSPVDIVSRSMTPMARAVTGTRRNSIRAFHSAIGAVLTPRRPLSLHEEETGMASGILQTAKSKIFSEPELTKLDFSRKILSFTQLDMSEEEIDVLFSVLDSNGSGTVTHQKLTDLLTALAPEKVLQTMARDGGDDAAVSERSSGSEGNSGVSLMTPLSSDGQAEGGDAIPDEFPKEAAHHITPLESNDSAVASDSRGTPSNVCVYVEERVEM</sequence>
<proteinExistence type="predicted"/>
<feature type="compositionally biased region" description="Polar residues" evidence="1">
    <location>
        <begin position="319"/>
        <end position="335"/>
    </location>
</feature>
<protein>
    <recommendedName>
        <fullName evidence="2">EF-hand domain-containing protein</fullName>
    </recommendedName>
</protein>
<dbReference type="Gene3D" id="1.10.238.10">
    <property type="entry name" value="EF-hand"/>
    <property type="match status" value="1"/>
</dbReference>
<dbReference type="SUPFAM" id="SSF47473">
    <property type="entry name" value="EF-hand"/>
    <property type="match status" value="1"/>
</dbReference>
<dbReference type="PROSITE" id="PS50222">
    <property type="entry name" value="EF_HAND_2"/>
    <property type="match status" value="1"/>
</dbReference>
<gene>
    <name evidence="3" type="ORF">PCOR1329_LOCUS55992</name>
</gene>
<dbReference type="InterPro" id="IPR011992">
    <property type="entry name" value="EF-hand-dom_pair"/>
</dbReference>
<comment type="caution">
    <text evidence="3">The sequence shown here is derived from an EMBL/GenBank/DDBJ whole genome shotgun (WGS) entry which is preliminary data.</text>
</comment>
<accession>A0ABN9V9U3</accession>
<feature type="compositionally biased region" description="Low complexity" evidence="1">
    <location>
        <begin position="274"/>
        <end position="287"/>
    </location>
</feature>
<dbReference type="EMBL" id="CAUYUJ010016879">
    <property type="protein sequence ID" value="CAK0869733.1"/>
    <property type="molecule type" value="Genomic_DNA"/>
</dbReference>
<reference evidence="3" key="1">
    <citation type="submission" date="2023-10" db="EMBL/GenBank/DDBJ databases">
        <authorList>
            <person name="Chen Y."/>
            <person name="Shah S."/>
            <person name="Dougan E. K."/>
            <person name="Thang M."/>
            <person name="Chan C."/>
        </authorList>
    </citation>
    <scope>NUCLEOTIDE SEQUENCE [LARGE SCALE GENOMIC DNA]</scope>
</reference>
<evidence type="ECO:0000256" key="1">
    <source>
        <dbReference type="SAM" id="MobiDB-lite"/>
    </source>
</evidence>
<keyword evidence="4" id="KW-1185">Reference proteome</keyword>
<organism evidence="3 4">
    <name type="scientific">Prorocentrum cordatum</name>
    <dbReference type="NCBI Taxonomy" id="2364126"/>
    <lineage>
        <taxon>Eukaryota</taxon>
        <taxon>Sar</taxon>
        <taxon>Alveolata</taxon>
        <taxon>Dinophyceae</taxon>
        <taxon>Prorocentrales</taxon>
        <taxon>Prorocentraceae</taxon>
        <taxon>Prorocentrum</taxon>
    </lineage>
</organism>
<dbReference type="InterPro" id="IPR002048">
    <property type="entry name" value="EF_hand_dom"/>
</dbReference>
<evidence type="ECO:0000313" key="4">
    <source>
        <dbReference type="Proteomes" id="UP001189429"/>
    </source>
</evidence>
<evidence type="ECO:0000313" key="3">
    <source>
        <dbReference type="EMBL" id="CAK0869733.1"/>
    </source>
</evidence>
<feature type="region of interest" description="Disordered" evidence="1">
    <location>
        <begin position="266"/>
        <end position="335"/>
    </location>
</feature>